<dbReference type="CDD" id="cd02947">
    <property type="entry name" value="TRX_family"/>
    <property type="match status" value="1"/>
</dbReference>
<evidence type="ECO:0000256" key="3">
    <source>
        <dbReference type="SAM" id="MobiDB-lite"/>
    </source>
</evidence>
<dbReference type="InterPro" id="IPR036249">
    <property type="entry name" value="Thioredoxin-like_sf"/>
</dbReference>
<dbReference type="InterPro" id="IPR051063">
    <property type="entry name" value="PDI"/>
</dbReference>
<name>A0A1R1YN24_9FUNG</name>
<evidence type="ECO:0000256" key="5">
    <source>
        <dbReference type="SAM" id="SignalP"/>
    </source>
</evidence>
<accession>A0A1R1YN24</accession>
<dbReference type="Proteomes" id="UP000187429">
    <property type="component" value="Unassembled WGS sequence"/>
</dbReference>
<feature type="transmembrane region" description="Helical" evidence="4">
    <location>
        <begin position="696"/>
        <end position="717"/>
    </location>
</feature>
<feature type="chain" id="PRO_5013113925" evidence="5">
    <location>
        <begin position="25"/>
        <end position="733"/>
    </location>
</feature>
<dbReference type="GO" id="GO:0006457">
    <property type="term" value="P:protein folding"/>
    <property type="evidence" value="ECO:0007669"/>
    <property type="project" value="TreeGrafter"/>
</dbReference>
<dbReference type="SUPFAM" id="SSF52833">
    <property type="entry name" value="Thioredoxin-like"/>
    <property type="match status" value="3"/>
</dbReference>
<dbReference type="AlphaFoldDB" id="A0A1R1YN24"/>
<evidence type="ECO:0000256" key="4">
    <source>
        <dbReference type="SAM" id="Phobius"/>
    </source>
</evidence>
<comment type="similarity">
    <text evidence="1">Belongs to the protein disulfide isomerase family.</text>
</comment>
<keyword evidence="4" id="KW-0812">Transmembrane</keyword>
<feature type="compositionally biased region" description="Low complexity" evidence="3">
    <location>
        <begin position="275"/>
        <end position="301"/>
    </location>
</feature>
<dbReference type="EMBL" id="LSSM01000645">
    <property type="protein sequence ID" value="OMJ28298.1"/>
    <property type="molecule type" value="Genomic_DNA"/>
</dbReference>
<keyword evidence="2 5" id="KW-0732">Signal</keyword>
<sequence>MANSSASSLLISLLALISISTVLAQNVIHLGKDNITQTISHGKWLVNFDSFDNVQPLERSQDFSALASEWGKRYGPDLPKNVTFGLFNCNDSSDICSQYKVTETPAFLAFSRGELIEKIHSPADKEAISKLANKSFQHYNSNHASNVVLHTDTFPEFTKNGTWFVKFYSPKCGYSRRLAPHWVKMTNFLHEDAINNGIRFAEFDCLAEGTICTKELVDGYPTLFLYNNGKQIEEYLDVNEFDPLVQYYHKIKKRFPVASDKQSPESTIAQSSSAPITTKPSPIEPSTSEPSPIAPSTSEPSKTSALKVLDKNKFDELVKEKPIFIKFFSPTCSHCLNLAPNWIKLADELKDKVGVYEFDCLADSDFCSKNNISGYPTLRMVYNDQIVDYTAEREVALMKDFALKITLSDISILNKSTLVEKFDNGSSLFIYVKGSTNTADSDFFKHTKDAMMKSLSGNLFYQTNDLELEKLILKESDPKTPKLVALQDKKFYIYEGESNDSTIISEWIKIHKSPLVTKFDSKSFWRVAYGSNYMVTLILPDDNMSLERNPAFDPIIEAAKEYKTSQLSKSGIKADFYWTTISELTKVQRSISATDFGKLPAVAIRCTETGKFYSYLSANEHIKLDKGSILSALKLAFEGKLFNQSDANKQNQNQNQNQNKNEKAADLKVDLPNEKIPEPITTEPIKAESSSFFGKVLSFLGYIIAISFICFLIITLYKKYARKRGSFLPVYKG</sequence>
<protein>
    <submittedName>
        <fullName evidence="7">Thioredoxin domain-containing protein 5</fullName>
    </submittedName>
</protein>
<organism evidence="7 8">
    <name type="scientific">Smittium culicis</name>
    <dbReference type="NCBI Taxonomy" id="133412"/>
    <lineage>
        <taxon>Eukaryota</taxon>
        <taxon>Fungi</taxon>
        <taxon>Fungi incertae sedis</taxon>
        <taxon>Zoopagomycota</taxon>
        <taxon>Kickxellomycotina</taxon>
        <taxon>Harpellomycetes</taxon>
        <taxon>Harpellales</taxon>
        <taxon>Legeriomycetaceae</taxon>
        <taxon>Smittium</taxon>
    </lineage>
</organism>
<dbReference type="InterPro" id="IPR013766">
    <property type="entry name" value="Thioredoxin_domain"/>
</dbReference>
<dbReference type="GO" id="GO:0003756">
    <property type="term" value="F:protein disulfide isomerase activity"/>
    <property type="evidence" value="ECO:0007669"/>
    <property type="project" value="TreeGrafter"/>
</dbReference>
<feature type="region of interest" description="Disordered" evidence="3">
    <location>
        <begin position="259"/>
        <end position="302"/>
    </location>
</feature>
<evidence type="ECO:0000259" key="6">
    <source>
        <dbReference type="PROSITE" id="PS51352"/>
    </source>
</evidence>
<feature type="signal peptide" evidence="5">
    <location>
        <begin position="1"/>
        <end position="24"/>
    </location>
</feature>
<dbReference type="CDD" id="cd02961">
    <property type="entry name" value="PDI_a_family"/>
    <property type="match status" value="2"/>
</dbReference>
<evidence type="ECO:0000313" key="7">
    <source>
        <dbReference type="EMBL" id="OMJ28298.1"/>
    </source>
</evidence>
<feature type="compositionally biased region" description="Polar residues" evidence="3">
    <location>
        <begin position="260"/>
        <end position="274"/>
    </location>
</feature>
<dbReference type="Gene3D" id="3.40.30.10">
    <property type="entry name" value="Glutaredoxin"/>
    <property type="match status" value="4"/>
</dbReference>
<gene>
    <name evidence="7" type="ORF">AYI69_g2233</name>
</gene>
<dbReference type="OrthoDB" id="72053at2759"/>
<dbReference type="Pfam" id="PF00085">
    <property type="entry name" value="Thioredoxin"/>
    <property type="match status" value="2"/>
</dbReference>
<dbReference type="PANTHER" id="PTHR45672:SF3">
    <property type="entry name" value="THIOREDOXIN DOMAIN-CONTAINING PROTEIN 5"/>
    <property type="match status" value="1"/>
</dbReference>
<evidence type="ECO:0000256" key="1">
    <source>
        <dbReference type="ARBA" id="ARBA00006347"/>
    </source>
</evidence>
<keyword evidence="4" id="KW-1133">Transmembrane helix</keyword>
<feature type="domain" description="Thioredoxin" evidence="6">
    <location>
        <begin position="288"/>
        <end position="407"/>
    </location>
</feature>
<dbReference type="PROSITE" id="PS51352">
    <property type="entry name" value="THIOREDOXIN_2"/>
    <property type="match status" value="1"/>
</dbReference>
<proteinExistence type="inferred from homology"/>
<evidence type="ECO:0000256" key="2">
    <source>
        <dbReference type="ARBA" id="ARBA00022729"/>
    </source>
</evidence>
<evidence type="ECO:0000313" key="8">
    <source>
        <dbReference type="Proteomes" id="UP000187429"/>
    </source>
</evidence>
<dbReference type="GO" id="GO:0005783">
    <property type="term" value="C:endoplasmic reticulum"/>
    <property type="evidence" value="ECO:0007669"/>
    <property type="project" value="TreeGrafter"/>
</dbReference>
<keyword evidence="4" id="KW-0472">Membrane</keyword>
<reference evidence="8" key="1">
    <citation type="submission" date="2017-01" db="EMBL/GenBank/DDBJ databases">
        <authorList>
            <person name="Wang Y."/>
            <person name="White M."/>
            <person name="Kvist S."/>
            <person name="Moncalvo J.-M."/>
        </authorList>
    </citation>
    <scope>NUCLEOTIDE SEQUENCE [LARGE SCALE GENOMIC DNA]</scope>
    <source>
        <strain evidence="8">ID-206-W2</strain>
    </source>
</reference>
<dbReference type="PANTHER" id="PTHR45672">
    <property type="entry name" value="PROTEIN DISULFIDE-ISOMERASE C17H9.14C-RELATED"/>
    <property type="match status" value="1"/>
</dbReference>
<keyword evidence="8" id="KW-1185">Reference proteome</keyword>
<comment type="caution">
    <text evidence="7">The sequence shown here is derived from an EMBL/GenBank/DDBJ whole genome shotgun (WGS) entry which is preliminary data.</text>
</comment>